<keyword evidence="3" id="KW-1185">Reference proteome</keyword>
<evidence type="ECO:0000313" key="2">
    <source>
        <dbReference type="EMBL" id="MDT9000638.1"/>
    </source>
</evidence>
<accession>A0ABU3PDG1</accession>
<feature type="chain" id="PRO_5046707758" description="Outer membrane lipoprotein carrier protein LolA" evidence="1">
    <location>
        <begin position="23"/>
        <end position="198"/>
    </location>
</feature>
<dbReference type="InterPro" id="IPR049249">
    <property type="entry name" value="DUF6882"/>
</dbReference>
<feature type="signal peptide" evidence="1">
    <location>
        <begin position="1"/>
        <end position="22"/>
    </location>
</feature>
<comment type="caution">
    <text evidence="2">The sequence shown here is derived from an EMBL/GenBank/DDBJ whole genome shotgun (WGS) entry which is preliminary data.</text>
</comment>
<organism evidence="2 3">
    <name type="scientific">Roseateles aquae</name>
    <dbReference type="NCBI Taxonomy" id="3077235"/>
    <lineage>
        <taxon>Bacteria</taxon>
        <taxon>Pseudomonadati</taxon>
        <taxon>Pseudomonadota</taxon>
        <taxon>Betaproteobacteria</taxon>
        <taxon>Burkholderiales</taxon>
        <taxon>Sphaerotilaceae</taxon>
        <taxon>Roseateles</taxon>
    </lineage>
</organism>
<dbReference type="EMBL" id="JAVXZY010000006">
    <property type="protein sequence ID" value="MDT9000638.1"/>
    <property type="molecule type" value="Genomic_DNA"/>
</dbReference>
<gene>
    <name evidence="2" type="ORF">RQP53_15290</name>
</gene>
<reference evidence="2" key="1">
    <citation type="submission" date="2023-09" db="EMBL/GenBank/DDBJ databases">
        <title>Paucibacter sp. APW11 Genome sequencing and assembly.</title>
        <authorList>
            <person name="Kim I."/>
        </authorList>
    </citation>
    <scope>NUCLEOTIDE SEQUENCE</scope>
    <source>
        <strain evidence="2">APW11</strain>
    </source>
</reference>
<protein>
    <recommendedName>
        <fullName evidence="4">Outer membrane lipoprotein carrier protein LolA</fullName>
    </recommendedName>
</protein>
<evidence type="ECO:0000256" key="1">
    <source>
        <dbReference type="SAM" id="SignalP"/>
    </source>
</evidence>
<dbReference type="Pfam" id="PF21813">
    <property type="entry name" value="DUF6882"/>
    <property type="match status" value="1"/>
</dbReference>
<name>A0ABU3PDG1_9BURK</name>
<evidence type="ECO:0000313" key="3">
    <source>
        <dbReference type="Proteomes" id="UP001246372"/>
    </source>
</evidence>
<keyword evidence="1" id="KW-0732">Signal</keyword>
<evidence type="ECO:0008006" key="4">
    <source>
        <dbReference type="Google" id="ProtNLM"/>
    </source>
</evidence>
<dbReference type="Proteomes" id="UP001246372">
    <property type="component" value="Unassembled WGS sequence"/>
</dbReference>
<sequence>MKLIATLLFAAAQLVCSSLASAQTNPAIEQVFGQPLAGDSIAWIDDAVEKFNEAMTKLRSDWLAEASSTRIDSRRRKIVFEVPGGKLLFDAKVIGTMQPEDGAWLWIWGWGNPTVASNFRLPGAELSALADRLGLPLLATTRSSVPSPELPLFLGAIVMKLHGGSGVHRVRVKLETMVRARDIDVYYLLSNPQRVSTD</sequence>
<proteinExistence type="predicted"/>
<dbReference type="RefSeq" id="WP_315651405.1">
    <property type="nucleotide sequence ID" value="NZ_JAVXZY010000006.1"/>
</dbReference>